<dbReference type="SUPFAM" id="SSF56024">
    <property type="entry name" value="Phospholipase D/nuclease"/>
    <property type="match status" value="1"/>
</dbReference>
<dbReference type="AlphaFoldDB" id="A0A1R3HH35"/>
<gene>
    <name evidence="9" type="ORF">CCACVL1_19409</name>
</gene>
<feature type="transmembrane region" description="Helical" evidence="7">
    <location>
        <begin position="184"/>
        <end position="203"/>
    </location>
</feature>
<evidence type="ECO:0000256" key="4">
    <source>
        <dbReference type="ARBA" id="ARBA00022989"/>
    </source>
</evidence>
<evidence type="ECO:0000256" key="1">
    <source>
        <dbReference type="ARBA" id="ARBA00004141"/>
    </source>
</evidence>
<dbReference type="STRING" id="210143.A0A1R3HH35"/>
<feature type="transmembrane region" description="Helical" evidence="7">
    <location>
        <begin position="526"/>
        <end position="544"/>
    </location>
</feature>
<sequence>MGSPERYASSSSSSPSSFFSHFCSSALRAKTLNPSSYRTASGRDDLVRRLGVLDLLLLGIGASIGAGIFVVTGTVARDAGPGVTISFILAGASCVLNALCYAELASRFPAVVGGAYLYSYTAFNEITAFLVFMQLMLDYHIGAASIARSLASYVAALFELIPGLKGNIPAWIGQGGQEFFGGTLSINILAPVLLVLLTIILCWGVGESSAVNSFMTATKVVIVIFVVIVGAFEVDVDNWSPFAPNGVKEILTGATVVFFSYVGFDAVANSAEESKRPQRDLPIGILGSLLVCVVLYVGVCLVITGMVPYYLLGEEAPLADAFTSKGLKYVSILISIGAVAGLTTTLLVGLYVQSRLYLGLGRDGLLPSLFAKVHPKRHTPIHSQIWVGIVAAVLGGIFNVHVLSHILSVGSLTGYSVVAACVVTLRWKNKTGNPASSKCVSTWCEGVICLIIVASCGFATGVLYRYDASFIYIIVAAVIALLSCAALCLRQAYSDALGFSCPGVPVLPSVCIFFNIFLFAQLHYEAWIRFIVLSIISVSIYAFYGQFHANPMIVLFQTSSSCLRVEQMRSRVIAAGRHTVVLVGDTLVSVISPFPNSFLLLDVPFFLDYFGYVVLVSDTGAPEGWCYPHRFGSVAPQRGLNEDGSQAQWFIDGKSAFVLIAFSIEKAKSEIFITGWWLCPKLYMRWPFESNSSSRLDALLEAKAKEGVQIYILLCKAVSIALKINSFYRKNLLRKGCCDILSICQLAYIYGSNHEKLVIVDYQICFIGGLEVCFGRYDTVENRVGDCPPFTWPGRDYYKPRHFVQRWNHAKVTPFEDVRVLLPQESDARISNGDQKLNGMLKKHYHLSQEDGVYGSFSSSHDSEVDSLGSDTQMSGAADDHHCMDPRSDLASNEMSYEWWGTTAMMIMMLLC</sequence>
<feature type="compositionally biased region" description="Low complexity" evidence="6">
    <location>
        <begin position="856"/>
        <end position="870"/>
    </location>
</feature>
<organism evidence="9 10">
    <name type="scientific">Corchorus capsularis</name>
    <name type="common">Jute</name>
    <dbReference type="NCBI Taxonomy" id="210143"/>
    <lineage>
        <taxon>Eukaryota</taxon>
        <taxon>Viridiplantae</taxon>
        <taxon>Streptophyta</taxon>
        <taxon>Embryophyta</taxon>
        <taxon>Tracheophyta</taxon>
        <taxon>Spermatophyta</taxon>
        <taxon>Magnoliopsida</taxon>
        <taxon>eudicotyledons</taxon>
        <taxon>Gunneridae</taxon>
        <taxon>Pentapetalae</taxon>
        <taxon>rosids</taxon>
        <taxon>malvids</taxon>
        <taxon>Malvales</taxon>
        <taxon>Malvaceae</taxon>
        <taxon>Grewioideae</taxon>
        <taxon>Apeibeae</taxon>
        <taxon>Corchorus</taxon>
    </lineage>
</organism>
<dbReference type="Gene3D" id="3.30.870.10">
    <property type="entry name" value="Endonuclease Chain A"/>
    <property type="match status" value="1"/>
</dbReference>
<dbReference type="Pfam" id="PF13906">
    <property type="entry name" value="AA_permease_C"/>
    <property type="match status" value="1"/>
</dbReference>
<reference evidence="9 10" key="1">
    <citation type="submission" date="2013-09" db="EMBL/GenBank/DDBJ databases">
        <title>Corchorus capsularis genome sequencing.</title>
        <authorList>
            <person name="Alam M."/>
            <person name="Haque M.S."/>
            <person name="Islam M.S."/>
            <person name="Emdad E.M."/>
            <person name="Islam M.M."/>
            <person name="Ahmed B."/>
            <person name="Halim A."/>
            <person name="Hossen Q.M.M."/>
            <person name="Hossain M.Z."/>
            <person name="Ahmed R."/>
            <person name="Khan M.M."/>
            <person name="Islam R."/>
            <person name="Rashid M.M."/>
            <person name="Khan S.A."/>
            <person name="Rahman M.S."/>
            <person name="Alam M."/>
        </authorList>
    </citation>
    <scope>NUCLEOTIDE SEQUENCE [LARGE SCALE GENOMIC DNA]</scope>
    <source>
        <strain evidence="10">cv. CVL-1</strain>
        <tissue evidence="9">Whole seedling</tissue>
    </source>
</reference>
<feature type="transmembrane region" description="Helical" evidence="7">
    <location>
        <begin position="55"/>
        <end position="76"/>
    </location>
</feature>
<accession>A0A1R3HH35</accession>
<feature type="compositionally biased region" description="Basic and acidic residues" evidence="6">
    <location>
        <begin position="878"/>
        <end position="888"/>
    </location>
</feature>
<evidence type="ECO:0000256" key="3">
    <source>
        <dbReference type="ARBA" id="ARBA00022692"/>
    </source>
</evidence>
<dbReference type="GO" id="GO:0003824">
    <property type="term" value="F:catalytic activity"/>
    <property type="evidence" value="ECO:0007669"/>
    <property type="project" value="InterPro"/>
</dbReference>
<dbReference type="Gramene" id="OMO69588">
    <property type="protein sequence ID" value="OMO69588"/>
    <property type="gene ID" value="CCACVL1_19409"/>
</dbReference>
<evidence type="ECO:0000256" key="7">
    <source>
        <dbReference type="SAM" id="Phobius"/>
    </source>
</evidence>
<feature type="transmembrane region" description="Helical" evidence="7">
    <location>
        <begin position="83"/>
        <end position="104"/>
    </location>
</feature>
<dbReference type="OrthoDB" id="5982228at2759"/>
<evidence type="ECO:0000256" key="6">
    <source>
        <dbReference type="SAM" id="MobiDB-lite"/>
    </source>
</evidence>
<evidence type="ECO:0000313" key="10">
    <source>
        <dbReference type="Proteomes" id="UP000188268"/>
    </source>
</evidence>
<dbReference type="PROSITE" id="PS50035">
    <property type="entry name" value="PLD"/>
    <property type="match status" value="1"/>
</dbReference>
<keyword evidence="10" id="KW-1185">Reference proteome</keyword>
<feature type="transmembrane region" description="Helical" evidence="7">
    <location>
        <begin position="210"/>
        <end position="230"/>
    </location>
</feature>
<dbReference type="InterPro" id="IPR002293">
    <property type="entry name" value="AA/rel_permease1"/>
</dbReference>
<dbReference type="Proteomes" id="UP000188268">
    <property type="component" value="Unassembled WGS sequence"/>
</dbReference>
<evidence type="ECO:0000259" key="8">
    <source>
        <dbReference type="PROSITE" id="PS50035"/>
    </source>
</evidence>
<dbReference type="GO" id="GO:0015171">
    <property type="term" value="F:amino acid transmembrane transporter activity"/>
    <property type="evidence" value="ECO:0007669"/>
    <property type="project" value="TreeGrafter"/>
</dbReference>
<feature type="transmembrane region" description="Helical" evidence="7">
    <location>
        <begin position="116"/>
        <end position="137"/>
    </location>
</feature>
<feature type="region of interest" description="Disordered" evidence="6">
    <location>
        <begin position="855"/>
        <end position="889"/>
    </location>
</feature>
<dbReference type="PANTHER" id="PTHR43243:SF45">
    <property type="entry name" value="CATIONIC AMINO ACID TRANSPORTER 9, CHLOROPLASTIC"/>
    <property type="match status" value="1"/>
</dbReference>
<dbReference type="InterPro" id="IPR029485">
    <property type="entry name" value="CAT_C"/>
</dbReference>
<feature type="transmembrane region" description="Helical" evidence="7">
    <location>
        <begin position="283"/>
        <end position="309"/>
    </location>
</feature>
<keyword evidence="3 7" id="KW-0812">Transmembrane</keyword>
<comment type="similarity">
    <text evidence="2">Belongs to the amino acid-polyamine-organocation (APC) superfamily. Cationic amino acid transporter (CAT) (TC 2.A.3.3) family.</text>
</comment>
<feature type="transmembrane region" description="Helical" evidence="7">
    <location>
        <begin position="470"/>
        <end position="489"/>
    </location>
</feature>
<dbReference type="Pfam" id="PF13520">
    <property type="entry name" value="AA_permease_2"/>
    <property type="match status" value="1"/>
</dbReference>
<feature type="domain" description="PLD phosphodiesterase" evidence="8">
    <location>
        <begin position="749"/>
        <end position="776"/>
    </location>
</feature>
<dbReference type="EMBL" id="AWWV01011990">
    <property type="protein sequence ID" value="OMO69588.1"/>
    <property type="molecule type" value="Genomic_DNA"/>
</dbReference>
<keyword evidence="5 7" id="KW-0472">Membrane</keyword>
<dbReference type="Gene3D" id="1.20.1740.10">
    <property type="entry name" value="Amino acid/polyamine transporter I"/>
    <property type="match status" value="1"/>
</dbReference>
<comment type="caution">
    <text evidence="9">The sequence shown here is derived from an EMBL/GenBank/DDBJ whole genome shotgun (WGS) entry which is preliminary data.</text>
</comment>
<evidence type="ECO:0000256" key="2">
    <source>
        <dbReference type="ARBA" id="ARBA00008572"/>
    </source>
</evidence>
<keyword evidence="4 7" id="KW-1133">Transmembrane helix</keyword>
<feature type="transmembrane region" description="Helical" evidence="7">
    <location>
        <begin position="385"/>
        <end position="403"/>
    </location>
</feature>
<evidence type="ECO:0000313" key="9">
    <source>
        <dbReference type="EMBL" id="OMO69588.1"/>
    </source>
</evidence>
<dbReference type="PANTHER" id="PTHR43243">
    <property type="entry name" value="INNER MEMBRANE TRANSPORTER YGJI-RELATED"/>
    <property type="match status" value="1"/>
</dbReference>
<dbReference type="InterPro" id="IPR001736">
    <property type="entry name" value="PLipase_D/transphosphatidylase"/>
</dbReference>
<feature type="transmembrane region" description="Helical" evidence="7">
    <location>
        <begin position="496"/>
        <end position="520"/>
    </location>
</feature>
<proteinExistence type="inferred from homology"/>
<name>A0A1R3HH35_COCAP</name>
<evidence type="ECO:0000256" key="5">
    <source>
        <dbReference type="ARBA" id="ARBA00023136"/>
    </source>
</evidence>
<dbReference type="GO" id="GO:0016020">
    <property type="term" value="C:membrane"/>
    <property type="evidence" value="ECO:0007669"/>
    <property type="project" value="UniProtKB-SubCell"/>
</dbReference>
<comment type="subcellular location">
    <subcellularLocation>
        <location evidence="1">Membrane</location>
        <topology evidence="1">Multi-pass membrane protein</topology>
    </subcellularLocation>
</comment>
<protein>
    <submittedName>
        <fullName evidence="9">Amino acid/polyamine transporter I</fullName>
    </submittedName>
</protein>
<feature type="transmembrane region" description="Helical" evidence="7">
    <location>
        <begin position="329"/>
        <end position="352"/>
    </location>
</feature>
<feature type="transmembrane region" description="Helical" evidence="7">
    <location>
        <begin position="439"/>
        <end position="464"/>
    </location>
</feature>
<feature type="transmembrane region" description="Helical" evidence="7">
    <location>
        <begin position="250"/>
        <end position="271"/>
    </location>
</feature>